<protein>
    <recommendedName>
        <fullName evidence="1">MurNAc-LAA domain-containing protein</fullName>
    </recommendedName>
</protein>
<dbReference type="InterPro" id="IPR002508">
    <property type="entry name" value="MurNAc-LAA_cat"/>
</dbReference>
<proteinExistence type="predicted"/>
<gene>
    <name evidence="2" type="ORF">vBCPPX44_14</name>
</gene>
<dbReference type="CDD" id="cd02696">
    <property type="entry name" value="MurNAc-LAA"/>
    <property type="match status" value="1"/>
</dbReference>
<dbReference type="EMBL" id="PP869283">
    <property type="protein sequence ID" value="XCN28554.1"/>
    <property type="molecule type" value="Genomic_DNA"/>
</dbReference>
<dbReference type="GO" id="GO:0008745">
    <property type="term" value="F:N-acetylmuramoyl-L-alanine amidase activity"/>
    <property type="evidence" value="ECO:0007669"/>
    <property type="project" value="InterPro"/>
</dbReference>
<dbReference type="PANTHER" id="PTHR30404">
    <property type="entry name" value="N-ACETYLMURAMOYL-L-ALANINE AMIDASE"/>
    <property type="match status" value="1"/>
</dbReference>
<name>A0AAU8KZ58_9CAUD</name>
<evidence type="ECO:0000259" key="1">
    <source>
        <dbReference type="SMART" id="SM00646"/>
    </source>
</evidence>
<organism evidence="2">
    <name type="scientific">Clostridium phage vB_CPP_X44</name>
    <dbReference type="NCBI Taxonomy" id="3232179"/>
    <lineage>
        <taxon>Viruses</taxon>
        <taxon>Duplodnaviria</taxon>
        <taxon>Heunggongvirae</taxon>
        <taxon>Uroviricota</taxon>
        <taxon>Caudoviricetes</taxon>
    </lineage>
</organism>
<evidence type="ECO:0000313" key="2">
    <source>
        <dbReference type="EMBL" id="XCN28554.1"/>
    </source>
</evidence>
<dbReference type="Pfam" id="PF01520">
    <property type="entry name" value="Amidase_3"/>
    <property type="match status" value="1"/>
</dbReference>
<feature type="domain" description="MurNAc-LAA" evidence="1">
    <location>
        <begin position="62"/>
        <end position="171"/>
    </location>
</feature>
<dbReference type="InterPro" id="IPR050695">
    <property type="entry name" value="N-acetylmuramoyl_amidase_3"/>
</dbReference>
<dbReference type="GO" id="GO:0009253">
    <property type="term" value="P:peptidoglycan catabolic process"/>
    <property type="evidence" value="ECO:0007669"/>
    <property type="project" value="InterPro"/>
</dbReference>
<dbReference type="Gene3D" id="3.40.630.40">
    <property type="entry name" value="Zn-dependent exopeptidases"/>
    <property type="match status" value="1"/>
</dbReference>
<dbReference type="PANTHER" id="PTHR30404:SF8">
    <property type="entry name" value="AUTOLYSIN PH-RELATED"/>
    <property type="match status" value="1"/>
</dbReference>
<accession>A0AAU8KZ58</accession>
<reference evidence="2" key="1">
    <citation type="submission" date="2024-06" db="EMBL/GenBank/DDBJ databases">
        <authorList>
            <person name="Li M."/>
        </authorList>
    </citation>
    <scope>NUCLEOTIDE SEQUENCE</scope>
</reference>
<dbReference type="SMART" id="SM00646">
    <property type="entry name" value="Ami_3"/>
    <property type="match status" value="1"/>
</dbReference>
<dbReference type="SUPFAM" id="SSF53187">
    <property type="entry name" value="Zn-dependent exopeptidases"/>
    <property type="match status" value="1"/>
</dbReference>
<sequence>MIIGSRTGHSKNCLGAVSLRNEWACMSVLEQEVNKILKAHGHTIIDCNSSASTENGELSEGCRKANAQHIDIFLSYHMNASKDHKGHGTECWVHPNARASCKEIASRISSNLSKLGFYNRGVKTGLLYEMKNVNAPNIIIETCFCDNEKDIGIWSPTPYEVMARHIANAIDPTIPIEEKPKRWQIRVYAFTSKEEAEKCSDRITKELKAYNVVEELK</sequence>